<dbReference type="EMBL" id="CAJOBC010120615">
    <property type="protein sequence ID" value="CAF4572554.1"/>
    <property type="molecule type" value="Genomic_DNA"/>
</dbReference>
<accession>A0A8S2YR09</accession>
<dbReference type="Gene3D" id="1.10.340.70">
    <property type="match status" value="1"/>
</dbReference>
<dbReference type="AlphaFoldDB" id="A0A8S2YR09"/>
<proteinExistence type="predicted"/>
<evidence type="ECO:0000313" key="4">
    <source>
        <dbReference type="Proteomes" id="UP000681722"/>
    </source>
</evidence>
<dbReference type="InterPro" id="IPR036397">
    <property type="entry name" value="RNaseH_sf"/>
</dbReference>
<feature type="domain" description="Integrase zinc-binding" evidence="2">
    <location>
        <begin position="131"/>
        <end position="176"/>
    </location>
</feature>
<evidence type="ECO:0000256" key="1">
    <source>
        <dbReference type="SAM" id="MobiDB-lite"/>
    </source>
</evidence>
<dbReference type="InterPro" id="IPR041588">
    <property type="entry name" value="Integrase_H2C2"/>
</dbReference>
<dbReference type="Pfam" id="PF17921">
    <property type="entry name" value="Integrase_H2C2"/>
    <property type="match status" value="1"/>
</dbReference>
<feature type="non-terminal residue" evidence="3">
    <location>
        <position position="257"/>
    </location>
</feature>
<dbReference type="InterPro" id="IPR012337">
    <property type="entry name" value="RNaseH-like_sf"/>
</dbReference>
<feature type="compositionally biased region" description="Polar residues" evidence="1">
    <location>
        <begin position="25"/>
        <end position="35"/>
    </location>
</feature>
<dbReference type="OrthoDB" id="441971at2759"/>
<gene>
    <name evidence="3" type="ORF">SRO942_LOCUS47822</name>
</gene>
<dbReference type="Proteomes" id="UP000681722">
    <property type="component" value="Unassembled WGS sequence"/>
</dbReference>
<organism evidence="3 4">
    <name type="scientific">Didymodactylos carnosus</name>
    <dbReference type="NCBI Taxonomy" id="1234261"/>
    <lineage>
        <taxon>Eukaryota</taxon>
        <taxon>Metazoa</taxon>
        <taxon>Spiralia</taxon>
        <taxon>Gnathifera</taxon>
        <taxon>Rotifera</taxon>
        <taxon>Eurotatoria</taxon>
        <taxon>Bdelloidea</taxon>
        <taxon>Philodinida</taxon>
        <taxon>Philodinidae</taxon>
        <taxon>Didymodactylos</taxon>
    </lineage>
</organism>
<dbReference type="GO" id="GO:0003676">
    <property type="term" value="F:nucleic acid binding"/>
    <property type="evidence" value="ECO:0007669"/>
    <property type="project" value="InterPro"/>
</dbReference>
<evidence type="ECO:0000313" key="3">
    <source>
        <dbReference type="EMBL" id="CAF4572554.1"/>
    </source>
</evidence>
<evidence type="ECO:0000259" key="2">
    <source>
        <dbReference type="Pfam" id="PF17921"/>
    </source>
</evidence>
<dbReference type="InterPro" id="IPR052160">
    <property type="entry name" value="Gypsy_RT_Integrase-like"/>
</dbReference>
<name>A0A8S2YR09_9BILA</name>
<dbReference type="PANTHER" id="PTHR47266">
    <property type="entry name" value="ENDONUCLEASE-RELATED"/>
    <property type="match status" value="1"/>
</dbReference>
<comment type="caution">
    <text evidence="3">The sequence shown here is derived from an EMBL/GenBank/DDBJ whole genome shotgun (WGS) entry which is preliminary data.</text>
</comment>
<dbReference type="SUPFAM" id="SSF53098">
    <property type="entry name" value="Ribonuclease H-like"/>
    <property type="match status" value="1"/>
</dbReference>
<feature type="region of interest" description="Disordered" evidence="1">
    <location>
        <begin position="25"/>
        <end position="58"/>
    </location>
</feature>
<reference evidence="3" key="1">
    <citation type="submission" date="2021-02" db="EMBL/GenBank/DDBJ databases">
        <authorList>
            <person name="Nowell W R."/>
        </authorList>
    </citation>
    <scope>NUCLEOTIDE SEQUENCE</scope>
</reference>
<protein>
    <recommendedName>
        <fullName evidence="2">Integrase zinc-binding domain-containing protein</fullName>
    </recommendedName>
</protein>
<dbReference type="Gene3D" id="3.30.420.10">
    <property type="entry name" value="Ribonuclease H-like superfamily/Ribonuclease H"/>
    <property type="match status" value="1"/>
</dbReference>
<sequence>YEFDIKHKSGSCHLDADCLSRSLPNDATTEDTSSNEYDEDNIPVHNEFRPSRTTTDTSISQINAVKTRAQKAALNNSPSTSTLCPPTITSTILSPITTSIEPHTPSLIPGFDYTKIPQGQETDPIVQQRITHTHPTAAHYGSNRTYYKLKNHYYWPNMLNDIKQYVEECLLCTQYNIPRHKPPGLLETPEPPSEVFKLVGMDFWGPTRDATSSGNRYIITCTDHLSKFVVAKAVPTATASEAAEFLVEDVIFRYGHI</sequence>